<dbReference type="AlphaFoldDB" id="A0A8E2AWV3"/>
<dbReference type="EMBL" id="KV722508">
    <property type="protein sequence ID" value="OCH86880.1"/>
    <property type="molecule type" value="Genomic_DNA"/>
</dbReference>
<dbReference type="PANTHER" id="PTHR39596">
    <property type="match status" value="1"/>
</dbReference>
<dbReference type="Pfam" id="PF06985">
    <property type="entry name" value="HET"/>
    <property type="match status" value="1"/>
</dbReference>
<proteinExistence type="predicted"/>
<evidence type="ECO:0000313" key="2">
    <source>
        <dbReference type="EMBL" id="OCH86880.1"/>
    </source>
</evidence>
<protein>
    <recommendedName>
        <fullName evidence="1">Heterokaryon incompatibility domain-containing protein</fullName>
    </recommendedName>
</protein>
<dbReference type="OrthoDB" id="2426273at2759"/>
<dbReference type="InterPro" id="IPR010730">
    <property type="entry name" value="HET"/>
</dbReference>
<organism evidence="2 3">
    <name type="scientific">Obba rivulosa</name>
    <dbReference type="NCBI Taxonomy" id="1052685"/>
    <lineage>
        <taxon>Eukaryota</taxon>
        <taxon>Fungi</taxon>
        <taxon>Dikarya</taxon>
        <taxon>Basidiomycota</taxon>
        <taxon>Agaricomycotina</taxon>
        <taxon>Agaricomycetes</taxon>
        <taxon>Polyporales</taxon>
        <taxon>Gelatoporiaceae</taxon>
        <taxon>Obba</taxon>
    </lineage>
</organism>
<sequence>MKLFVAAQISRLAGSKKLREQVYAIIRQVQLMLTRASDWEDEHEYTLSQCEVLCSIHVLLRLLSLAFLCHSPHSNLDTNDDMRISVADLTVDWKPEGQIRFMDFAWTRLIGRGWCRSEIRHLLQGFNIATLACYLERPDALRNHSNCTDTTCMAYQIDETNYRTLHVNEDCNCASISVDPTHLRDVLASNQIPKVAVSEDLKLSVVDGKGYTYVAISHVWADGLGNPFQNSIPTCQIRRLLRLITELCRNHNLLRLGRSRIALWIDTLCIPVAPQFKEYRKLAIQLLPRTYSDASAVLVLDRELCNFESRRASILELGIRVVCSGWMKRLWTLQEASIAGAGHGGQGPGSLYIQMADGSARWDRSSRSFHYKPFRAKAPPPKPSALTVTVQEVKADLLYEMHTHVSMEDRLPSVRDIQWPRFETRFQKIMGAVQNRSTSKSEDEPICMASLLGLDLSRILSTEAAEDRMAAFYRLLHEIPTAVIFAHFGMPDFASRNLQMKPFRWAPKSLLLLEDPMVINLALAAQRFANPPWPLHGLCEEDGLHVQHSGFVFSEPGPVTLCNGHVLNDAVCGEYYSLSWPGANPECIGPEMCLALVFQTDFCSDAVIVRIDSQCGEHNDTEYYVTIIGHGTVKARGAIVTEEQISTICGRTTARDQRWCFT</sequence>
<evidence type="ECO:0000313" key="3">
    <source>
        <dbReference type="Proteomes" id="UP000250043"/>
    </source>
</evidence>
<reference evidence="2 3" key="1">
    <citation type="submission" date="2016-07" db="EMBL/GenBank/DDBJ databases">
        <title>Draft genome of the white-rot fungus Obba rivulosa 3A-2.</title>
        <authorList>
            <consortium name="DOE Joint Genome Institute"/>
            <person name="Miettinen O."/>
            <person name="Riley R."/>
            <person name="Acob R."/>
            <person name="Barry K."/>
            <person name="Cullen D."/>
            <person name="De Vries R."/>
            <person name="Hainaut M."/>
            <person name="Hatakka A."/>
            <person name="Henrissat B."/>
            <person name="Hilden K."/>
            <person name="Kuo R."/>
            <person name="Labutti K."/>
            <person name="Lipzen A."/>
            <person name="Makela M.R."/>
            <person name="Sandor L."/>
            <person name="Spatafora J.W."/>
            <person name="Grigoriev I.V."/>
            <person name="Hibbett D.S."/>
        </authorList>
    </citation>
    <scope>NUCLEOTIDE SEQUENCE [LARGE SCALE GENOMIC DNA]</scope>
    <source>
        <strain evidence="2 3">3A-2</strain>
    </source>
</reference>
<dbReference type="PANTHER" id="PTHR39596:SF2">
    <property type="entry name" value="HET DOMAIN PROTEIN (AFU_ORTHOLOGUE AFUA_1G17550)-RELATED"/>
    <property type="match status" value="1"/>
</dbReference>
<evidence type="ECO:0000259" key="1">
    <source>
        <dbReference type="Pfam" id="PF06985"/>
    </source>
</evidence>
<gene>
    <name evidence="2" type="ORF">OBBRIDRAFT_820879</name>
</gene>
<name>A0A8E2AWV3_9APHY</name>
<keyword evidence="3" id="KW-1185">Reference proteome</keyword>
<accession>A0A8E2AWV3</accession>
<feature type="domain" description="Heterokaryon incompatibility" evidence="1">
    <location>
        <begin position="213"/>
        <end position="300"/>
    </location>
</feature>
<dbReference type="Proteomes" id="UP000250043">
    <property type="component" value="Unassembled WGS sequence"/>
</dbReference>